<feature type="compositionally biased region" description="Low complexity" evidence="10">
    <location>
        <begin position="205"/>
        <end position="214"/>
    </location>
</feature>
<name>A0A6A4IF24_9AGAR</name>
<dbReference type="OrthoDB" id="103819at2759"/>
<feature type="signal peptide" evidence="11">
    <location>
        <begin position="1"/>
        <end position="16"/>
    </location>
</feature>
<dbReference type="InterPro" id="IPR009401">
    <property type="entry name" value="Med13_C"/>
</dbReference>
<feature type="compositionally biased region" description="Low complexity" evidence="10">
    <location>
        <begin position="241"/>
        <end position="256"/>
    </location>
</feature>
<dbReference type="Pfam" id="PF06333">
    <property type="entry name" value="Med13_C"/>
    <property type="match status" value="1"/>
</dbReference>
<gene>
    <name evidence="13" type="ORF">BT96DRAFT_1013946</name>
</gene>
<reference evidence="13" key="1">
    <citation type="journal article" date="2019" name="Environ. Microbiol.">
        <title>Fungal ecological strategies reflected in gene transcription - a case study of two litter decomposers.</title>
        <authorList>
            <person name="Barbi F."/>
            <person name="Kohler A."/>
            <person name="Barry K."/>
            <person name="Baskaran P."/>
            <person name="Daum C."/>
            <person name="Fauchery L."/>
            <person name="Ihrmark K."/>
            <person name="Kuo A."/>
            <person name="LaButti K."/>
            <person name="Lipzen A."/>
            <person name="Morin E."/>
            <person name="Grigoriev I.V."/>
            <person name="Henrissat B."/>
            <person name="Lindahl B."/>
            <person name="Martin F."/>
        </authorList>
    </citation>
    <scope>NUCLEOTIDE SEQUENCE</scope>
    <source>
        <strain evidence="13">JB14</strain>
    </source>
</reference>
<keyword evidence="7 9" id="KW-0804">Transcription</keyword>
<keyword evidence="4" id="KW-0945">Host-virus interaction</keyword>
<evidence type="ECO:0000259" key="12">
    <source>
        <dbReference type="Pfam" id="PF06333"/>
    </source>
</evidence>
<dbReference type="EMBL" id="ML769394">
    <property type="protein sequence ID" value="KAE9407697.1"/>
    <property type="molecule type" value="Genomic_DNA"/>
</dbReference>
<feature type="region of interest" description="Disordered" evidence="10">
    <location>
        <begin position="21"/>
        <end position="99"/>
    </location>
</feature>
<dbReference type="PANTHER" id="PTHR13037:SF24">
    <property type="entry name" value="POLYCOMB PROTEIN PCL-RELATED"/>
    <property type="match status" value="1"/>
</dbReference>
<dbReference type="GO" id="GO:0003712">
    <property type="term" value="F:transcription coregulator activity"/>
    <property type="evidence" value="ECO:0007669"/>
    <property type="project" value="InterPro"/>
</dbReference>
<feature type="compositionally biased region" description="Basic and acidic residues" evidence="10">
    <location>
        <begin position="376"/>
        <end position="390"/>
    </location>
</feature>
<comment type="subunit">
    <text evidence="9">Component of the SRB8-11 complex, which itself associates with the Mediator complex.</text>
</comment>
<feature type="region of interest" description="Disordered" evidence="10">
    <location>
        <begin position="376"/>
        <end position="441"/>
    </location>
</feature>
<dbReference type="AlphaFoldDB" id="A0A6A4IF24"/>
<feature type="compositionally biased region" description="Acidic residues" evidence="10">
    <location>
        <begin position="39"/>
        <end position="49"/>
    </location>
</feature>
<comment type="function">
    <text evidence="9">Component of the SRB8-11 complex. The SRB8-11 complex is a regulatory module of the Mediator complex which is itself involved in regulation of basal and activated RNA polymerase II-dependent transcription. The SRB8-11 complex may be involved in the transcriptional repression of a subset of genes regulated by Mediator. It may inhibit the association of the Mediator complex with RNA polymerase II to form the holoenzyme complex.</text>
</comment>
<sequence>MGSVSRCLLLWTRAVTAPISTQTQVKTQAQQNPSKTTDWEEAFTDDDFSFFDHKPSLESSGHAQEDPLLLMTSPPPPPASAPPTINPNPNPNASSPDPLAFFVNHDDSSSFFTSLGLGIPALNPASALTPTPYDPSHHIPNPHTPGGLGLGGFTPTPLTVSIEVEMEMDAGLPSPPDEVDPNSSSSSGSAYQVQLEQGRLAGNVLSPLSSLFHPSPAPHARPHTQSPKDKDKKVAGGKFALLKSSSSGGWKSRLGSPYRYLTSPGTAKSGKRDELEPGRWTLPSPPMDSDGTNSSDDEDLTVIMPKSPPGPSPAPSDIPLSTTIPRRGWRPRYDRATDPRIGVVRKLTGHKSKKQQAIPREHRRRQLRWMRNWEEETGTRRHADTDRVQSEDDEEMEDDDDEVTADEDDVEEQDEGMGNTAKKSGRRERSRPATPLPAYLPPGPALVATCFHWIHLVDMAGGEPVPTPSEGMIPEPYQAQLPPYHTGIHGVPTPVSPATLTGMSTAASPAFAPTPGPTNTPSADADPDKDHASEATASAIARECVENCLWLDSWNTVEGLVSDSEELGADSSLNHEGMKAKWSMDRSADGVWPIDVIAVKELLVGSKVLGNDLLSIGDVFAGLAAPSSSSTLIPLSPPSPLCCELGLGPKGGKKNVTVFVIHGEGLDADSEQDSASKWRDEQIERWLRNTRELYKAKQFGEMVLGTSTLCQKDGIVPLQFDLSFRKNLAAFIASLPTPQDSFVFFILTPISAMTLASETVRHLFSAVKEASIIYSEAQIHFQFVPEPQILNMAVHPSSPQDFCSESFVRSLYDRILMPVDRAMSRKFFEHGKRVKTFLQVPTFTLARLLSENKVSYSGSTDPSLDVLDRHTFLHVGYQVSSCGRWILAACIDQRGEAHDLGVWSTQPHLHSDKDDDKSGVDGSASVVSDEMYVVGKVWDFAIQFAENANVEWRIVFAKLGTMGAVELDAWMTHLCTALHSISKNAQAPVHVSLLCVEPSAPWIMLPMSSQSPSSPHPGPTKSSSSRSVSGSKTSSKTPIFIDTSTVTYSLFQKDSISIPVGVPPTLNDIGLASDVVINNTLLGHPMNDDDHLIDLDDIPLVPLSSSALVRMPCPPPHSYTDSDCPTTPLARMIRIHLLYAAKSEGSAYPTVASGAADGHQSLLREITNSFYSLSVLSSARGGGHGVNRNSLLPFHLSAVETMRNALSAHTRNGADSQSLNQHS</sequence>
<comment type="subcellular location">
    <subcellularLocation>
        <location evidence="1 9">Nucleus</location>
    </subcellularLocation>
</comment>
<feature type="compositionally biased region" description="Acidic residues" evidence="10">
    <location>
        <begin position="391"/>
        <end position="415"/>
    </location>
</feature>
<evidence type="ECO:0000256" key="9">
    <source>
        <dbReference type="RuleBase" id="RU364134"/>
    </source>
</evidence>
<keyword evidence="3 9" id="KW-0678">Repressor</keyword>
<keyword evidence="14" id="KW-1185">Reference proteome</keyword>
<accession>A0A6A4IF24</accession>
<keyword evidence="8 9" id="KW-0539">Nucleus</keyword>
<feature type="compositionally biased region" description="Pro residues" evidence="10">
    <location>
        <begin position="73"/>
        <end position="90"/>
    </location>
</feature>
<feature type="domain" description="Mediator complex subunit Med13 C-terminal" evidence="12">
    <location>
        <begin position="841"/>
        <end position="1199"/>
    </location>
</feature>
<evidence type="ECO:0000256" key="5">
    <source>
        <dbReference type="ARBA" id="ARBA00023015"/>
    </source>
</evidence>
<evidence type="ECO:0000256" key="2">
    <source>
        <dbReference type="ARBA" id="ARBA00009354"/>
    </source>
</evidence>
<evidence type="ECO:0000313" key="14">
    <source>
        <dbReference type="Proteomes" id="UP000799118"/>
    </source>
</evidence>
<feature type="region of interest" description="Disordered" evidence="10">
    <location>
        <begin position="136"/>
        <end position="155"/>
    </location>
</feature>
<evidence type="ECO:0000256" key="10">
    <source>
        <dbReference type="SAM" id="MobiDB-lite"/>
    </source>
</evidence>
<feature type="region of interest" description="Disordered" evidence="10">
    <location>
        <begin position="505"/>
        <end position="533"/>
    </location>
</feature>
<feature type="chain" id="PRO_5025524275" description="Mediator of RNA polymerase II transcription subunit 13" evidence="11">
    <location>
        <begin position="17"/>
        <end position="1223"/>
    </location>
</feature>
<protein>
    <recommendedName>
        <fullName evidence="9">Mediator of RNA polymerase II transcription subunit 13</fullName>
    </recommendedName>
    <alternativeName>
        <fullName evidence="9">Mediator complex subunit 13</fullName>
    </alternativeName>
</protein>
<evidence type="ECO:0000313" key="13">
    <source>
        <dbReference type="EMBL" id="KAE9407697.1"/>
    </source>
</evidence>
<evidence type="ECO:0000256" key="3">
    <source>
        <dbReference type="ARBA" id="ARBA00022491"/>
    </source>
</evidence>
<keyword evidence="6 9" id="KW-0010">Activator</keyword>
<proteinExistence type="inferred from homology"/>
<feature type="compositionally biased region" description="Pro residues" evidence="10">
    <location>
        <begin position="306"/>
        <end position="316"/>
    </location>
</feature>
<evidence type="ECO:0000256" key="8">
    <source>
        <dbReference type="ARBA" id="ARBA00023242"/>
    </source>
</evidence>
<dbReference type="GO" id="GO:0016592">
    <property type="term" value="C:mediator complex"/>
    <property type="evidence" value="ECO:0007669"/>
    <property type="project" value="InterPro"/>
</dbReference>
<feature type="region of interest" description="Disordered" evidence="10">
    <location>
        <begin position="170"/>
        <end position="364"/>
    </location>
</feature>
<feature type="region of interest" description="Disordered" evidence="10">
    <location>
        <begin position="1006"/>
        <end position="1035"/>
    </location>
</feature>
<dbReference type="Proteomes" id="UP000799118">
    <property type="component" value="Unassembled WGS sequence"/>
</dbReference>
<keyword evidence="5 9" id="KW-0805">Transcription regulation</keyword>
<comment type="similarity">
    <text evidence="2 9">Belongs to the Mediator complex subunit 13 family.</text>
</comment>
<evidence type="ECO:0000256" key="7">
    <source>
        <dbReference type="ARBA" id="ARBA00023163"/>
    </source>
</evidence>
<evidence type="ECO:0000256" key="1">
    <source>
        <dbReference type="ARBA" id="ARBA00004123"/>
    </source>
</evidence>
<evidence type="ECO:0000256" key="6">
    <source>
        <dbReference type="ARBA" id="ARBA00023159"/>
    </source>
</evidence>
<evidence type="ECO:0000256" key="4">
    <source>
        <dbReference type="ARBA" id="ARBA00022581"/>
    </source>
</evidence>
<evidence type="ECO:0000256" key="11">
    <source>
        <dbReference type="SAM" id="SignalP"/>
    </source>
</evidence>
<organism evidence="13 14">
    <name type="scientific">Gymnopus androsaceus JB14</name>
    <dbReference type="NCBI Taxonomy" id="1447944"/>
    <lineage>
        <taxon>Eukaryota</taxon>
        <taxon>Fungi</taxon>
        <taxon>Dikarya</taxon>
        <taxon>Basidiomycota</taxon>
        <taxon>Agaricomycotina</taxon>
        <taxon>Agaricomycetes</taxon>
        <taxon>Agaricomycetidae</taxon>
        <taxon>Agaricales</taxon>
        <taxon>Marasmiineae</taxon>
        <taxon>Omphalotaceae</taxon>
        <taxon>Gymnopus</taxon>
    </lineage>
</organism>
<dbReference type="PANTHER" id="PTHR13037">
    <property type="entry name" value="FORMIN"/>
    <property type="match status" value="1"/>
</dbReference>
<feature type="compositionally biased region" description="Polar residues" evidence="10">
    <location>
        <begin position="21"/>
        <end position="36"/>
    </location>
</feature>
<keyword evidence="11" id="KW-0732">Signal</keyword>
<dbReference type="GO" id="GO:0006357">
    <property type="term" value="P:regulation of transcription by RNA polymerase II"/>
    <property type="evidence" value="ECO:0007669"/>
    <property type="project" value="InterPro"/>
</dbReference>